<dbReference type="EMBL" id="CABFNB010000086">
    <property type="protein sequence ID" value="VTZ60830.1"/>
    <property type="molecule type" value="Genomic_DNA"/>
</dbReference>
<dbReference type="AlphaFoldDB" id="A0A508WTH8"/>
<reference evidence="1" key="1">
    <citation type="submission" date="2019-06" db="EMBL/GenBank/DDBJ databases">
        <authorList>
            <person name="Le Quere A."/>
            <person name="Colella S."/>
        </authorList>
    </citation>
    <scope>NUCLEOTIDE SEQUENCE</scope>
    <source>
        <strain evidence="1">EmedicaeMD41</strain>
    </source>
</reference>
<accession>A0A508WTH8</accession>
<evidence type="ECO:0000313" key="1">
    <source>
        <dbReference type="EMBL" id="VTZ60830.1"/>
    </source>
</evidence>
<proteinExistence type="predicted"/>
<protein>
    <submittedName>
        <fullName evidence="1">Uncharacterized protein</fullName>
    </submittedName>
</protein>
<name>A0A508WTH8_9HYPH</name>
<organism evidence="1">
    <name type="scientific">Sinorhizobium medicae</name>
    <dbReference type="NCBI Taxonomy" id="110321"/>
    <lineage>
        <taxon>Bacteria</taxon>
        <taxon>Pseudomonadati</taxon>
        <taxon>Pseudomonadota</taxon>
        <taxon>Alphaproteobacteria</taxon>
        <taxon>Hyphomicrobiales</taxon>
        <taxon>Rhizobiaceae</taxon>
        <taxon>Sinorhizobium/Ensifer group</taxon>
        <taxon>Sinorhizobium</taxon>
    </lineage>
</organism>
<gene>
    <name evidence="1" type="ORF">EMEDMD4_210011</name>
</gene>
<sequence>MHGPVRQRFGAADIIYKNAVDPARFPPEYGSEDQSERFNVAEGSPFVRNFAETRFPSARRRHPSRYLSRTSLLLLRRGALSIVVFPFATRIGIYPLKSRGFKHLALILYIFRCWRLEW</sequence>
<dbReference type="Proteomes" id="UP000507954">
    <property type="component" value="Unassembled WGS sequence"/>
</dbReference>